<evidence type="ECO:0000313" key="1">
    <source>
        <dbReference type="EMBL" id="QND80956.1"/>
    </source>
</evidence>
<dbReference type="SUPFAM" id="SSF49344">
    <property type="entry name" value="CBD9-like"/>
    <property type="match status" value="1"/>
</dbReference>
<organism evidence="1 2">
    <name type="scientific">Pseudoxanthomonas mexicana</name>
    <dbReference type="NCBI Taxonomy" id="128785"/>
    <lineage>
        <taxon>Bacteria</taxon>
        <taxon>Pseudomonadati</taxon>
        <taxon>Pseudomonadota</taxon>
        <taxon>Gammaproteobacteria</taxon>
        <taxon>Lysobacterales</taxon>
        <taxon>Lysobacteraceae</taxon>
        <taxon>Pseudoxanthomonas</taxon>
    </lineage>
</organism>
<dbReference type="Proteomes" id="UP000515506">
    <property type="component" value="Chromosome"/>
</dbReference>
<reference evidence="1 2" key="1">
    <citation type="submission" date="2020-08" db="EMBL/GenBank/DDBJ databases">
        <title>Streptomycin resistant and MDR strain, P. mexicana.</title>
        <authorList>
            <person name="Ganesh-kumar S."/>
            <person name="Zhe T."/>
            <person name="Yu Z."/>
            <person name="Min Y."/>
        </authorList>
    </citation>
    <scope>NUCLEOTIDE SEQUENCE [LARGE SCALE GENOMIC DNA]</scope>
    <source>
        <strain evidence="1 2">GTZY</strain>
    </source>
</reference>
<sequence length="91" mass="10100">MGYLLSTPDGLVVGFTLTQSDDYPRIRPRQDTRADRVAVMIDFDADGRTAYSFGVDLSGSVQDGVVTNENQPATDWDTDWTWAVSEHDAGW</sequence>
<proteinExistence type="predicted"/>
<dbReference type="EMBL" id="CP060028">
    <property type="protein sequence ID" value="QND80956.1"/>
    <property type="molecule type" value="Genomic_DNA"/>
</dbReference>
<name>A0ABX6REI8_PSEMX</name>
<protein>
    <submittedName>
        <fullName evidence="1">Uncharacterized protein</fullName>
    </submittedName>
</protein>
<keyword evidence="2" id="KW-1185">Reference proteome</keyword>
<accession>A0ABX6REI8</accession>
<dbReference type="RefSeq" id="WP_185896121.1">
    <property type="nucleotide sequence ID" value="NZ_CP060028.1"/>
</dbReference>
<evidence type="ECO:0000313" key="2">
    <source>
        <dbReference type="Proteomes" id="UP000515506"/>
    </source>
</evidence>
<gene>
    <name evidence="1" type="ORF">H4W19_03940</name>
</gene>
<dbReference type="Gene3D" id="2.60.40.1190">
    <property type="match status" value="1"/>
</dbReference>